<evidence type="ECO:0000313" key="3">
    <source>
        <dbReference type="Proteomes" id="UP000017836"/>
    </source>
</evidence>
<dbReference type="PANTHER" id="PTHR35277">
    <property type="entry name" value="OS09G0363700 PROTEIN"/>
    <property type="match status" value="1"/>
</dbReference>
<dbReference type="PANTHER" id="PTHR35277:SF10">
    <property type="entry name" value="OS09G0363700 PROTEIN"/>
    <property type="match status" value="1"/>
</dbReference>
<dbReference type="OMA" id="MGHHEKS"/>
<dbReference type="eggNOG" id="ENOG502S4I7">
    <property type="taxonomic scope" value="Eukaryota"/>
</dbReference>
<evidence type="ECO:0000256" key="1">
    <source>
        <dbReference type="SAM" id="MobiDB-lite"/>
    </source>
</evidence>
<accession>U5CZC1</accession>
<feature type="region of interest" description="Disordered" evidence="1">
    <location>
        <begin position="1"/>
        <end position="58"/>
    </location>
</feature>
<gene>
    <name evidence="2" type="ORF">AMTR_s00036p00121900</name>
</gene>
<feature type="region of interest" description="Disordered" evidence="1">
    <location>
        <begin position="79"/>
        <end position="98"/>
    </location>
</feature>
<dbReference type="Gramene" id="ERN15335">
    <property type="protein sequence ID" value="ERN15335"/>
    <property type="gene ID" value="AMTR_s00036p00121900"/>
</dbReference>
<reference evidence="3" key="1">
    <citation type="journal article" date="2013" name="Science">
        <title>The Amborella genome and the evolution of flowering plants.</title>
        <authorList>
            <consortium name="Amborella Genome Project"/>
        </authorList>
    </citation>
    <scope>NUCLEOTIDE SEQUENCE [LARGE SCALE GENOMIC DNA]</scope>
</reference>
<sequence>MEESKPEENVRSTDVKAPNLLERAKEEIEAIMHSEKSHERETHGTRDDIDENTPLDEVKAPTVFERAKEEIEALVQTVHPKKEPINNPGGPPEKNRGGFWAFLGSRFEKFCSPNR</sequence>
<organism evidence="2 3">
    <name type="scientific">Amborella trichopoda</name>
    <dbReference type="NCBI Taxonomy" id="13333"/>
    <lineage>
        <taxon>Eukaryota</taxon>
        <taxon>Viridiplantae</taxon>
        <taxon>Streptophyta</taxon>
        <taxon>Embryophyta</taxon>
        <taxon>Tracheophyta</taxon>
        <taxon>Spermatophyta</taxon>
        <taxon>Magnoliopsida</taxon>
        <taxon>Amborellales</taxon>
        <taxon>Amborellaceae</taxon>
        <taxon>Amborella</taxon>
    </lineage>
</organism>
<dbReference type="KEGG" id="atr:18443621"/>
<dbReference type="OrthoDB" id="1932113at2759"/>
<dbReference type="Proteomes" id="UP000017836">
    <property type="component" value="Unassembled WGS sequence"/>
</dbReference>
<dbReference type="EMBL" id="KI392503">
    <property type="protein sequence ID" value="ERN15335.1"/>
    <property type="molecule type" value="Genomic_DNA"/>
</dbReference>
<evidence type="ECO:0000313" key="2">
    <source>
        <dbReference type="EMBL" id="ERN15335.1"/>
    </source>
</evidence>
<keyword evidence="3" id="KW-1185">Reference proteome</keyword>
<dbReference type="HOGENOM" id="CLU_173556_0_0_1"/>
<feature type="compositionally biased region" description="Basic and acidic residues" evidence="1">
    <location>
        <begin position="1"/>
        <end position="14"/>
    </location>
</feature>
<proteinExistence type="predicted"/>
<dbReference type="AlphaFoldDB" id="U5CZC1"/>
<name>U5CZC1_AMBTC</name>
<feature type="compositionally biased region" description="Basic and acidic residues" evidence="1">
    <location>
        <begin position="22"/>
        <end position="47"/>
    </location>
</feature>
<protein>
    <submittedName>
        <fullName evidence="2">Uncharacterized protein</fullName>
    </submittedName>
</protein>